<dbReference type="HAMAP" id="MF_01185">
    <property type="entry name" value="FliW"/>
    <property type="match status" value="1"/>
</dbReference>
<evidence type="ECO:0000256" key="4">
    <source>
        <dbReference type="HAMAP-Rule" id="MF_01185"/>
    </source>
</evidence>
<evidence type="ECO:0000313" key="6">
    <source>
        <dbReference type="Proteomes" id="UP000284219"/>
    </source>
</evidence>
<dbReference type="GO" id="GO:0006417">
    <property type="term" value="P:regulation of translation"/>
    <property type="evidence" value="ECO:0007669"/>
    <property type="project" value="UniProtKB-KW"/>
</dbReference>
<organism evidence="5 6">
    <name type="scientific">Ammoniphilus oxalaticus</name>
    <dbReference type="NCBI Taxonomy" id="66863"/>
    <lineage>
        <taxon>Bacteria</taxon>
        <taxon>Bacillati</taxon>
        <taxon>Bacillota</taxon>
        <taxon>Bacilli</taxon>
        <taxon>Bacillales</taxon>
        <taxon>Paenibacillaceae</taxon>
        <taxon>Aneurinibacillus group</taxon>
        <taxon>Ammoniphilus</taxon>
    </lineage>
</organism>
<dbReference type="PANTHER" id="PTHR39190">
    <property type="entry name" value="FLAGELLAR ASSEMBLY FACTOR FLIW"/>
    <property type="match status" value="1"/>
</dbReference>
<dbReference type="RefSeq" id="WP_120189485.1">
    <property type="nucleotide sequence ID" value="NZ_MCHY01000008.1"/>
</dbReference>
<dbReference type="InterPro" id="IPR024046">
    <property type="entry name" value="Flagellar_assmbl_FliW_dom_sf"/>
</dbReference>
<proteinExistence type="inferred from homology"/>
<dbReference type="Proteomes" id="UP000284219">
    <property type="component" value="Unassembled WGS sequence"/>
</dbReference>
<comment type="subcellular location">
    <subcellularLocation>
        <location evidence="4">Cytoplasm</location>
    </subcellularLocation>
</comment>
<keyword evidence="4" id="KW-0143">Chaperone</keyword>
<evidence type="ECO:0000256" key="1">
    <source>
        <dbReference type="ARBA" id="ARBA00022490"/>
    </source>
</evidence>
<dbReference type="PANTHER" id="PTHR39190:SF1">
    <property type="entry name" value="FLAGELLAR ASSEMBLY FACTOR FLIW"/>
    <property type="match status" value="1"/>
</dbReference>
<comment type="caution">
    <text evidence="5">The sequence shown here is derived from an EMBL/GenBank/DDBJ whole genome shotgun (WGS) entry which is preliminary data.</text>
</comment>
<dbReference type="InterPro" id="IPR003775">
    <property type="entry name" value="Flagellar_assembly_factor_FliW"/>
</dbReference>
<dbReference type="Gene3D" id="2.30.290.10">
    <property type="entry name" value="BH3618-like"/>
    <property type="match status" value="1"/>
</dbReference>
<comment type="function">
    <text evidence="4">Acts as an anti-CsrA protein, binds CsrA and prevents it from repressing translation of its target genes, one of which is flagellin. Binds to flagellin and participates in the assembly of the flagellum.</text>
</comment>
<name>A0A419SJT4_9BACL</name>
<accession>A0A419SJT4</accession>
<evidence type="ECO:0000256" key="2">
    <source>
        <dbReference type="ARBA" id="ARBA00022795"/>
    </source>
</evidence>
<dbReference type="AlphaFoldDB" id="A0A419SJT4"/>
<gene>
    <name evidence="4" type="primary">fliW</name>
    <name evidence="5" type="ORF">BEP19_07390</name>
</gene>
<comment type="similarity">
    <text evidence="4">Belongs to the FliW family.</text>
</comment>
<sequence>MKLATTLFGELEIEQKQIVEFPLGLPGFADEQRFVFLPIPDSPFFSMQSVTSELQFFVMNPFELFKDYEFKIPGSSIELLQLSEPESVATWVILTLKDELANSTANMQAPIIVNSQTRIGKQLVLEHYQMRQPIFTMPPLALLG</sequence>
<dbReference type="SUPFAM" id="SSF141457">
    <property type="entry name" value="BH3618-like"/>
    <property type="match status" value="1"/>
</dbReference>
<evidence type="ECO:0000256" key="3">
    <source>
        <dbReference type="ARBA" id="ARBA00022845"/>
    </source>
</evidence>
<dbReference type="EMBL" id="MCHY01000008">
    <property type="protein sequence ID" value="RKD24220.1"/>
    <property type="molecule type" value="Genomic_DNA"/>
</dbReference>
<comment type="subunit">
    <text evidence="4">Interacts with translational regulator CsrA and flagellin(s).</text>
</comment>
<protein>
    <recommendedName>
        <fullName evidence="4">Flagellar assembly factor FliW</fullName>
    </recommendedName>
</protein>
<keyword evidence="2 4" id="KW-1005">Bacterial flagellum biogenesis</keyword>
<reference evidence="5 6" key="1">
    <citation type="submission" date="2016-08" db="EMBL/GenBank/DDBJ databases">
        <title>Novel Firmicute Genomes.</title>
        <authorList>
            <person name="Poppleton D.I."/>
            <person name="Gribaldo S."/>
        </authorList>
    </citation>
    <scope>NUCLEOTIDE SEQUENCE [LARGE SCALE GENOMIC DNA]</scope>
    <source>
        <strain evidence="5 6">RAOx-1</strain>
    </source>
</reference>
<keyword evidence="6" id="KW-1185">Reference proteome</keyword>
<keyword evidence="3 4" id="KW-0810">Translation regulation</keyword>
<dbReference type="Pfam" id="PF02623">
    <property type="entry name" value="FliW"/>
    <property type="match status" value="1"/>
</dbReference>
<dbReference type="GO" id="GO:0044780">
    <property type="term" value="P:bacterial-type flagellum assembly"/>
    <property type="evidence" value="ECO:0007669"/>
    <property type="project" value="UniProtKB-UniRule"/>
</dbReference>
<dbReference type="GO" id="GO:0005737">
    <property type="term" value="C:cytoplasm"/>
    <property type="evidence" value="ECO:0007669"/>
    <property type="project" value="UniProtKB-SubCell"/>
</dbReference>
<evidence type="ECO:0000313" key="5">
    <source>
        <dbReference type="EMBL" id="RKD24220.1"/>
    </source>
</evidence>
<keyword evidence="1 4" id="KW-0963">Cytoplasm</keyword>
<dbReference type="OrthoDB" id="9801235at2"/>